<feature type="non-terminal residue" evidence="4">
    <location>
        <position position="943"/>
    </location>
</feature>
<feature type="domain" description="EGF-like" evidence="3">
    <location>
        <begin position="287"/>
        <end position="342"/>
    </location>
</feature>
<feature type="domain" description="EGF-like" evidence="3">
    <location>
        <begin position="555"/>
        <end position="610"/>
    </location>
</feature>
<keyword evidence="5" id="KW-1185">Reference proteome</keyword>
<organism evidence="4 5">
    <name type="scientific">Iphiclides podalirius</name>
    <name type="common">scarce swallowtail</name>
    <dbReference type="NCBI Taxonomy" id="110791"/>
    <lineage>
        <taxon>Eukaryota</taxon>
        <taxon>Metazoa</taxon>
        <taxon>Ecdysozoa</taxon>
        <taxon>Arthropoda</taxon>
        <taxon>Hexapoda</taxon>
        <taxon>Insecta</taxon>
        <taxon>Pterygota</taxon>
        <taxon>Neoptera</taxon>
        <taxon>Endopterygota</taxon>
        <taxon>Lepidoptera</taxon>
        <taxon>Glossata</taxon>
        <taxon>Ditrysia</taxon>
        <taxon>Papilionoidea</taxon>
        <taxon>Papilionidae</taxon>
        <taxon>Papilioninae</taxon>
        <taxon>Iphiclides</taxon>
    </lineage>
</organism>
<accession>A0ABN8J7L9</accession>
<feature type="chain" id="PRO_5045705403" description="EGF-like domain-containing protein" evidence="2">
    <location>
        <begin position="20"/>
        <end position="943"/>
    </location>
</feature>
<feature type="domain" description="EGF-like" evidence="3">
    <location>
        <begin position="826"/>
        <end position="881"/>
    </location>
</feature>
<evidence type="ECO:0000313" key="4">
    <source>
        <dbReference type="EMBL" id="CAH2075083.1"/>
    </source>
</evidence>
<keyword evidence="2" id="KW-0732">Signal</keyword>
<dbReference type="PANTHER" id="PTHR23259">
    <property type="entry name" value="RIDDLE"/>
    <property type="match status" value="1"/>
</dbReference>
<dbReference type="SUPFAM" id="SSF57567">
    <property type="entry name" value="Serine protease inhibitors"/>
    <property type="match status" value="1"/>
</dbReference>
<feature type="domain" description="EGF-like" evidence="3">
    <location>
        <begin position="365"/>
        <end position="412"/>
    </location>
</feature>
<dbReference type="InterPro" id="IPR051368">
    <property type="entry name" value="SerProtInhib-TIL_Domain"/>
</dbReference>
<feature type="signal peptide" evidence="2">
    <location>
        <begin position="1"/>
        <end position="19"/>
    </location>
</feature>
<feature type="domain" description="EGF-like" evidence="3">
    <location>
        <begin position="232"/>
        <end position="279"/>
    </location>
</feature>
<dbReference type="Gene3D" id="2.10.25.10">
    <property type="entry name" value="Laminin"/>
    <property type="match status" value="12"/>
</dbReference>
<feature type="domain" description="EGF-like" evidence="3">
    <location>
        <begin position="420"/>
        <end position="475"/>
    </location>
</feature>
<sequence length="943" mass="105454">MIKFFLLLNVVCIFHGVNAGFPEFEEESEEITANTAYICLAHPMDASELQKQFELSSENTEDPFTESYFDNVAENLDDNSKENQTCGVNEILNNCPSESCEYCPTNDKESRACLASSSSPDKCPPAKCTCRNNYRRFLNGTCVPTRECPPYKCPLANEEFDACPLCPSDSCDRATPNGGCPTVGRIGIPLQCRPSCRCVNNFWRDGDRCVPYENCPNIKNALNCSLPNESVTCVRPCPPLRTCENRNKRYHCLVDLKRPCTYQCACDEGFYRNSDGFCVTQELCDKKCSGPNEEYKADKKTCPPEICRSIISRYACNPKEVGQPGCVCKPGFLRLNLTSTCILTDQCPELANRPPVCNLPNESAKCVKTCPPPRTCEDRNVFYRCIDNTNETCKFQCVCDDGFYRNSEGFCVSYDLCDKECSGPNEEYVAIKKTCPSDTCSSIVSKCRFDPEEIGQPGCACKSGFLRLNQSSTCIPTRECPELANQPPECSRPNESVKCVTSCPRQSTCLTRKLRLLYKCPDNTNETCKFECVCDDGFFRNSDGFCVTPDLCDKQCTGPNEEYVANKKTCPSDTCKSIVTKCRYDPEEVGQPGCVCKSGFLRLDPNSTCIPMQECPELANQNQICGVNEILNNCPAESCEYCPTNDNEARACLASSSALIKCPPAKCTCRNNFKRLLNGTCVPTSECPPYKCPLANEHFDACPVCPSDDCDRARPNGDCPRDGRIGIPLQCQPSCRCEKNFWRDGDRCVPYEECPNIKKMLQCNQPNEDWKCVKSCPPPRTCRNRGVRFNCFNNLIELCKYDCVCNAGFYRNYDGYCVTSELCDKKCTGPNEVYKPDKKKCPPETCQSLLAQYKCDSEEKGQPGCVCKPGYLRLHLNSTCIPTCDCPKVTSSHDDIFSVYFVLCPIDYGNNQQGRSYAMLKTERGLGLHVALSRRNLSNSRHL</sequence>
<feature type="domain" description="EGF-like" evidence="3">
    <location>
        <begin position="489"/>
        <end position="547"/>
    </location>
</feature>
<keyword evidence="1" id="KW-1015">Disulfide bond</keyword>
<name>A0ABN8J7L9_9NEOP</name>
<dbReference type="InterPro" id="IPR000742">
    <property type="entry name" value="EGF"/>
</dbReference>
<evidence type="ECO:0000256" key="1">
    <source>
        <dbReference type="ARBA" id="ARBA00023157"/>
    </source>
</evidence>
<proteinExistence type="predicted"/>
<dbReference type="SMART" id="SM00181">
    <property type="entry name" value="EGF"/>
    <property type="match status" value="8"/>
</dbReference>
<dbReference type="InterPro" id="IPR036084">
    <property type="entry name" value="Ser_inhib-like_sf"/>
</dbReference>
<dbReference type="PANTHER" id="PTHR23259:SF70">
    <property type="entry name" value="ACCESSORY GLAND PROTEIN ACP62F-RELATED"/>
    <property type="match status" value="1"/>
</dbReference>
<feature type="domain" description="EGF-like" evidence="3">
    <location>
        <begin position="775"/>
        <end position="818"/>
    </location>
</feature>
<protein>
    <recommendedName>
        <fullName evidence="3">EGF-like domain-containing protein</fullName>
    </recommendedName>
</protein>
<gene>
    <name evidence="4" type="ORF">IPOD504_LOCUS16486</name>
</gene>
<evidence type="ECO:0000256" key="2">
    <source>
        <dbReference type="SAM" id="SignalP"/>
    </source>
</evidence>
<evidence type="ECO:0000313" key="5">
    <source>
        <dbReference type="Proteomes" id="UP000837857"/>
    </source>
</evidence>
<reference evidence="4" key="1">
    <citation type="submission" date="2022-03" db="EMBL/GenBank/DDBJ databases">
        <authorList>
            <person name="Martin H S."/>
        </authorList>
    </citation>
    <scope>NUCLEOTIDE SEQUENCE</scope>
</reference>
<dbReference type="EMBL" id="OW152820">
    <property type="protein sequence ID" value="CAH2075083.1"/>
    <property type="molecule type" value="Genomic_DNA"/>
</dbReference>
<dbReference type="Proteomes" id="UP000837857">
    <property type="component" value="Chromosome 8"/>
</dbReference>
<dbReference type="CDD" id="cd19941">
    <property type="entry name" value="TIL"/>
    <property type="match status" value="3"/>
</dbReference>
<evidence type="ECO:0000259" key="3">
    <source>
        <dbReference type="SMART" id="SM00181"/>
    </source>
</evidence>